<dbReference type="EMBL" id="KK583192">
    <property type="protein sequence ID" value="KDO33680.1"/>
    <property type="molecule type" value="Genomic_DNA"/>
</dbReference>
<evidence type="ECO:0000313" key="2">
    <source>
        <dbReference type="EMBL" id="KDO33680.1"/>
    </source>
</evidence>
<dbReference type="Proteomes" id="UP000030745">
    <property type="component" value="Unassembled WGS sequence"/>
</dbReference>
<dbReference type="GO" id="GO:0016020">
    <property type="term" value="C:membrane"/>
    <property type="evidence" value="ECO:0007669"/>
    <property type="project" value="TreeGrafter"/>
</dbReference>
<dbReference type="PROSITE" id="PS50244">
    <property type="entry name" value="S5A_REDUCTASE"/>
    <property type="match status" value="1"/>
</dbReference>
<dbReference type="OrthoDB" id="201504at2759"/>
<dbReference type="OMA" id="WRKGGYQ"/>
<dbReference type="Gene3D" id="1.20.120.1630">
    <property type="match status" value="1"/>
</dbReference>
<dbReference type="VEuPathDB" id="FungiDB:SPRG_19290"/>
<organism evidence="2 3">
    <name type="scientific">Saprolegnia parasitica (strain CBS 223.65)</name>
    <dbReference type="NCBI Taxonomy" id="695850"/>
    <lineage>
        <taxon>Eukaryota</taxon>
        <taxon>Sar</taxon>
        <taxon>Stramenopiles</taxon>
        <taxon>Oomycota</taxon>
        <taxon>Saprolegniomycetes</taxon>
        <taxon>Saprolegniales</taxon>
        <taxon>Saprolegniaceae</taxon>
        <taxon>Saprolegnia</taxon>
    </lineage>
</organism>
<keyword evidence="1" id="KW-0812">Transmembrane</keyword>
<dbReference type="GeneID" id="24140708"/>
<name>A0A067CWT5_SAPPC</name>
<keyword evidence="1" id="KW-0472">Membrane</keyword>
<accession>A0A067CWT5</accession>
<dbReference type="AlphaFoldDB" id="A0A067CWT5"/>
<evidence type="ECO:0000256" key="1">
    <source>
        <dbReference type="SAM" id="Phobius"/>
    </source>
</evidence>
<feature type="transmembrane region" description="Helical" evidence="1">
    <location>
        <begin position="254"/>
        <end position="283"/>
    </location>
</feature>
<proteinExistence type="predicted"/>
<feature type="transmembrane region" description="Helical" evidence="1">
    <location>
        <begin position="71"/>
        <end position="88"/>
    </location>
</feature>
<dbReference type="PANTHER" id="PTHR32251">
    <property type="entry name" value="3-OXO-5-ALPHA-STEROID 4-DEHYDROGENASE"/>
    <property type="match status" value="1"/>
</dbReference>
<gene>
    <name evidence="2" type="ORF">SPRG_19290</name>
</gene>
<protein>
    <submittedName>
        <fullName evidence="2">Uncharacterized protein</fullName>
    </submittedName>
</protein>
<sequence length="346" mass="38576">MTIACVSTLPDVLSSVNAVACYKDALALLGTATTYAELPPVLSNLLLSLGVGVVCFLLQVATGNYSHVDRLWSLVPVAYAWNYLLVGYSRGLGIDTRMSVLVGIITLWGLRLTYNFYRRGGYSWTGEDYRWEFVRSVVPNPVLWHLFSFSFIAMYQNILLSILTCPLHMVFNAWVAGNVSWSVWDSVLALALLGLLGLETTADQQQWTFQEAKWAQLKAGKTLAQLPPPFNLGFCTTGLFAYSRHPNFFAEISIWWVVYSFSVVACGSHNWTLVGALLLHLLFQGSTRLTEYLTIQKYPKYATYQKLVSMLLPMATPVANLHEKSTKNLHAASWTSVLFSVPSDSS</sequence>
<dbReference type="RefSeq" id="XP_012195707.1">
    <property type="nucleotide sequence ID" value="XM_012340317.1"/>
</dbReference>
<reference evidence="2 3" key="1">
    <citation type="journal article" date="2013" name="PLoS Genet.">
        <title>Distinctive expansion of potential virulence genes in the genome of the oomycete fish pathogen Saprolegnia parasitica.</title>
        <authorList>
            <person name="Jiang R.H."/>
            <person name="de Bruijn I."/>
            <person name="Haas B.J."/>
            <person name="Belmonte R."/>
            <person name="Lobach L."/>
            <person name="Christie J."/>
            <person name="van den Ackerveken G."/>
            <person name="Bottin A."/>
            <person name="Bulone V."/>
            <person name="Diaz-Moreno S.M."/>
            <person name="Dumas B."/>
            <person name="Fan L."/>
            <person name="Gaulin E."/>
            <person name="Govers F."/>
            <person name="Grenville-Briggs L.J."/>
            <person name="Horner N.R."/>
            <person name="Levin J.Z."/>
            <person name="Mammella M."/>
            <person name="Meijer H.J."/>
            <person name="Morris P."/>
            <person name="Nusbaum C."/>
            <person name="Oome S."/>
            <person name="Phillips A.J."/>
            <person name="van Rooyen D."/>
            <person name="Rzeszutek E."/>
            <person name="Saraiva M."/>
            <person name="Secombes C.J."/>
            <person name="Seidl M.F."/>
            <person name="Snel B."/>
            <person name="Stassen J.H."/>
            <person name="Sykes S."/>
            <person name="Tripathy S."/>
            <person name="van den Berg H."/>
            <person name="Vega-Arreguin J.C."/>
            <person name="Wawra S."/>
            <person name="Young S.K."/>
            <person name="Zeng Q."/>
            <person name="Dieguez-Uribeondo J."/>
            <person name="Russ C."/>
            <person name="Tyler B.M."/>
            <person name="van West P."/>
        </authorList>
    </citation>
    <scope>NUCLEOTIDE SEQUENCE [LARGE SCALE GENOMIC DNA]</scope>
    <source>
        <strain evidence="2 3">CBS 223.65</strain>
    </source>
</reference>
<keyword evidence="3" id="KW-1185">Reference proteome</keyword>
<evidence type="ECO:0000313" key="3">
    <source>
        <dbReference type="Proteomes" id="UP000030745"/>
    </source>
</evidence>
<feature type="transmembrane region" description="Helical" evidence="1">
    <location>
        <begin position="142"/>
        <end position="163"/>
    </location>
</feature>
<dbReference type="InterPro" id="IPR010721">
    <property type="entry name" value="UstE-like"/>
</dbReference>
<dbReference type="PANTHER" id="PTHR32251:SF23">
    <property type="entry name" value="3-OXO-5-ALPHA-STEROID 4-DEHYDROGENASE (DUF1295)"/>
    <property type="match status" value="1"/>
</dbReference>
<dbReference type="Pfam" id="PF06966">
    <property type="entry name" value="DUF1295"/>
    <property type="match status" value="1"/>
</dbReference>
<keyword evidence="1" id="KW-1133">Transmembrane helix</keyword>
<dbReference type="KEGG" id="spar:SPRG_19290"/>
<feature type="transmembrane region" description="Helical" evidence="1">
    <location>
        <begin position="45"/>
        <end position="65"/>
    </location>
</feature>
<feature type="transmembrane region" description="Helical" evidence="1">
    <location>
        <begin position="100"/>
        <end position="117"/>
    </location>
</feature>